<dbReference type="PROSITE" id="PS00211">
    <property type="entry name" value="ABC_TRANSPORTER_1"/>
    <property type="match status" value="1"/>
</dbReference>
<dbReference type="SUPFAM" id="SSF52540">
    <property type="entry name" value="P-loop containing nucleoside triphosphate hydrolases"/>
    <property type="match status" value="1"/>
</dbReference>
<dbReference type="InterPro" id="IPR050153">
    <property type="entry name" value="Metal_Ion_Import_ABC"/>
</dbReference>
<evidence type="ECO:0000256" key="4">
    <source>
        <dbReference type="ARBA" id="ARBA00022840"/>
    </source>
</evidence>
<gene>
    <name evidence="6" type="ORF">QE109_10165</name>
</gene>
<dbReference type="EMBL" id="JARYZI010000006">
    <property type="protein sequence ID" value="MDH8678512.1"/>
    <property type="molecule type" value="Genomic_DNA"/>
</dbReference>
<sequence>MNQQIEVSNLIVRYGHHLVLDRVTFSIKKGDYIGLVGANGSGKTTLVKALLGLVPIEQGIIKFENSTLKKGYLPQIALTNDSLFPAEVKEIVGIGLLSDKKRPKIINKEDQKKIDDILERLNIMPLKNKRIGDLSGGQQQRVLLARAMVNKPEVLILDEPTSALDPRVREDFYKLIHEINTIDGTTIVLVSHDLGSVQKYAKKMLVLDREVVFYDEVSKFTSSFGHDHFHLDGEA</sequence>
<dbReference type="Proteomes" id="UP001158045">
    <property type="component" value="Unassembled WGS sequence"/>
</dbReference>
<protein>
    <submittedName>
        <fullName evidence="6">Metal ABC transporter ATP-binding protein</fullName>
    </submittedName>
</protein>
<dbReference type="RefSeq" id="WP_281094362.1">
    <property type="nucleotide sequence ID" value="NZ_JARYZI010000006.1"/>
</dbReference>
<proteinExistence type="inferred from homology"/>
<evidence type="ECO:0000313" key="6">
    <source>
        <dbReference type="EMBL" id="MDH8678512.1"/>
    </source>
</evidence>
<accession>A0ABT6NDN0</accession>
<name>A0ABT6NDN0_9FIRM</name>
<keyword evidence="2" id="KW-0813">Transport</keyword>
<dbReference type="InterPro" id="IPR027417">
    <property type="entry name" value="P-loop_NTPase"/>
</dbReference>
<keyword evidence="7" id="KW-1185">Reference proteome</keyword>
<dbReference type="Pfam" id="PF00005">
    <property type="entry name" value="ABC_tran"/>
    <property type="match status" value="1"/>
</dbReference>
<dbReference type="Gene3D" id="3.40.50.300">
    <property type="entry name" value="P-loop containing nucleotide triphosphate hydrolases"/>
    <property type="match status" value="1"/>
</dbReference>
<dbReference type="PANTHER" id="PTHR42734">
    <property type="entry name" value="METAL TRANSPORT SYSTEM ATP-BINDING PROTEIN TM_0124-RELATED"/>
    <property type="match status" value="1"/>
</dbReference>
<dbReference type="InterPro" id="IPR003439">
    <property type="entry name" value="ABC_transporter-like_ATP-bd"/>
</dbReference>
<evidence type="ECO:0000313" key="7">
    <source>
        <dbReference type="Proteomes" id="UP001158045"/>
    </source>
</evidence>
<comment type="caution">
    <text evidence="6">The sequence shown here is derived from an EMBL/GenBank/DDBJ whole genome shotgun (WGS) entry which is preliminary data.</text>
</comment>
<feature type="domain" description="ABC transporter" evidence="5">
    <location>
        <begin position="5"/>
        <end position="234"/>
    </location>
</feature>
<evidence type="ECO:0000256" key="3">
    <source>
        <dbReference type="ARBA" id="ARBA00022741"/>
    </source>
</evidence>
<evidence type="ECO:0000256" key="1">
    <source>
        <dbReference type="ARBA" id="ARBA00005417"/>
    </source>
</evidence>
<evidence type="ECO:0000256" key="2">
    <source>
        <dbReference type="ARBA" id="ARBA00022448"/>
    </source>
</evidence>
<dbReference type="InterPro" id="IPR017871">
    <property type="entry name" value="ABC_transporter-like_CS"/>
</dbReference>
<keyword evidence="3" id="KW-0547">Nucleotide-binding</keyword>
<dbReference type="SMART" id="SM00382">
    <property type="entry name" value="AAA"/>
    <property type="match status" value="1"/>
</dbReference>
<organism evidence="6 7">
    <name type="scientific">Fusibacter bizertensis</name>
    <dbReference type="NCBI Taxonomy" id="1488331"/>
    <lineage>
        <taxon>Bacteria</taxon>
        <taxon>Bacillati</taxon>
        <taxon>Bacillota</taxon>
        <taxon>Clostridia</taxon>
        <taxon>Eubacteriales</taxon>
        <taxon>Eubacteriales Family XII. Incertae Sedis</taxon>
        <taxon>Fusibacter</taxon>
    </lineage>
</organism>
<dbReference type="PROSITE" id="PS50893">
    <property type="entry name" value="ABC_TRANSPORTER_2"/>
    <property type="match status" value="1"/>
</dbReference>
<dbReference type="GO" id="GO:0005524">
    <property type="term" value="F:ATP binding"/>
    <property type="evidence" value="ECO:0007669"/>
    <property type="project" value="UniProtKB-KW"/>
</dbReference>
<dbReference type="PANTHER" id="PTHR42734:SF17">
    <property type="entry name" value="METAL TRANSPORT SYSTEM ATP-BINDING PROTEIN TM_0124-RELATED"/>
    <property type="match status" value="1"/>
</dbReference>
<evidence type="ECO:0000259" key="5">
    <source>
        <dbReference type="PROSITE" id="PS50893"/>
    </source>
</evidence>
<keyword evidence="4 6" id="KW-0067">ATP-binding</keyword>
<comment type="similarity">
    <text evidence="1">Belongs to the ABC transporter superfamily.</text>
</comment>
<dbReference type="InterPro" id="IPR003593">
    <property type="entry name" value="AAA+_ATPase"/>
</dbReference>
<reference evidence="6 7" key="1">
    <citation type="submission" date="2023-04" db="EMBL/GenBank/DDBJ databases">
        <title>Fusibacter bizertensis strain WBS, isolated from littoral bottom sediments of the Arctic seas - biochemical and genomic analysis.</title>
        <authorList>
            <person name="Brioukhanov A.L."/>
        </authorList>
    </citation>
    <scope>NUCLEOTIDE SEQUENCE [LARGE SCALE GENOMIC DNA]</scope>
    <source>
        <strain evidence="6 7">WBS</strain>
    </source>
</reference>